<feature type="compositionally biased region" description="Basic and acidic residues" evidence="1">
    <location>
        <begin position="8"/>
        <end position="18"/>
    </location>
</feature>
<dbReference type="InParanoid" id="A0A3N4L5Z1"/>
<evidence type="ECO:0000256" key="1">
    <source>
        <dbReference type="SAM" id="MobiDB-lite"/>
    </source>
</evidence>
<feature type="region of interest" description="Disordered" evidence="1">
    <location>
        <begin position="598"/>
        <end position="636"/>
    </location>
</feature>
<feature type="compositionally biased region" description="Low complexity" evidence="1">
    <location>
        <begin position="34"/>
        <end position="43"/>
    </location>
</feature>
<name>A0A3N4L5Z1_9PEZI</name>
<feature type="compositionally biased region" description="Polar residues" evidence="1">
    <location>
        <begin position="406"/>
        <end position="415"/>
    </location>
</feature>
<reference evidence="2 3" key="1">
    <citation type="journal article" date="2018" name="Nat. Ecol. Evol.">
        <title>Pezizomycetes genomes reveal the molecular basis of ectomycorrhizal truffle lifestyle.</title>
        <authorList>
            <person name="Murat C."/>
            <person name="Payen T."/>
            <person name="Noel B."/>
            <person name="Kuo A."/>
            <person name="Morin E."/>
            <person name="Chen J."/>
            <person name="Kohler A."/>
            <person name="Krizsan K."/>
            <person name="Balestrini R."/>
            <person name="Da Silva C."/>
            <person name="Montanini B."/>
            <person name="Hainaut M."/>
            <person name="Levati E."/>
            <person name="Barry K.W."/>
            <person name="Belfiori B."/>
            <person name="Cichocki N."/>
            <person name="Clum A."/>
            <person name="Dockter R.B."/>
            <person name="Fauchery L."/>
            <person name="Guy J."/>
            <person name="Iotti M."/>
            <person name="Le Tacon F."/>
            <person name="Lindquist E.A."/>
            <person name="Lipzen A."/>
            <person name="Malagnac F."/>
            <person name="Mello A."/>
            <person name="Molinier V."/>
            <person name="Miyauchi S."/>
            <person name="Poulain J."/>
            <person name="Riccioni C."/>
            <person name="Rubini A."/>
            <person name="Sitrit Y."/>
            <person name="Splivallo R."/>
            <person name="Traeger S."/>
            <person name="Wang M."/>
            <person name="Zifcakova L."/>
            <person name="Wipf D."/>
            <person name="Zambonelli A."/>
            <person name="Paolocci F."/>
            <person name="Nowrousian M."/>
            <person name="Ottonello S."/>
            <person name="Baldrian P."/>
            <person name="Spatafora J.W."/>
            <person name="Henrissat B."/>
            <person name="Nagy L.G."/>
            <person name="Aury J.M."/>
            <person name="Wincker P."/>
            <person name="Grigoriev I.V."/>
            <person name="Bonfante P."/>
            <person name="Martin F.M."/>
        </authorList>
    </citation>
    <scope>NUCLEOTIDE SEQUENCE [LARGE SCALE GENOMIC DNA]</scope>
    <source>
        <strain evidence="2 3">CCBAS932</strain>
    </source>
</reference>
<feature type="compositionally biased region" description="Basic and acidic residues" evidence="1">
    <location>
        <begin position="57"/>
        <end position="79"/>
    </location>
</feature>
<evidence type="ECO:0000313" key="3">
    <source>
        <dbReference type="Proteomes" id="UP000277580"/>
    </source>
</evidence>
<organism evidence="2 3">
    <name type="scientific">Morchella conica CCBAS932</name>
    <dbReference type="NCBI Taxonomy" id="1392247"/>
    <lineage>
        <taxon>Eukaryota</taxon>
        <taxon>Fungi</taxon>
        <taxon>Dikarya</taxon>
        <taxon>Ascomycota</taxon>
        <taxon>Pezizomycotina</taxon>
        <taxon>Pezizomycetes</taxon>
        <taxon>Pezizales</taxon>
        <taxon>Morchellaceae</taxon>
        <taxon>Morchella</taxon>
    </lineage>
</organism>
<feature type="region of interest" description="Disordered" evidence="1">
    <location>
        <begin position="465"/>
        <end position="516"/>
    </location>
</feature>
<feature type="compositionally biased region" description="Polar residues" evidence="1">
    <location>
        <begin position="470"/>
        <end position="485"/>
    </location>
</feature>
<dbReference type="AlphaFoldDB" id="A0A3N4L5Z1"/>
<dbReference type="OrthoDB" id="5226996at2759"/>
<evidence type="ECO:0000313" key="2">
    <source>
        <dbReference type="EMBL" id="RPB17198.1"/>
    </source>
</evidence>
<feature type="region of interest" description="Disordered" evidence="1">
    <location>
        <begin position="399"/>
        <end position="437"/>
    </location>
</feature>
<feature type="compositionally biased region" description="Polar residues" evidence="1">
    <location>
        <begin position="192"/>
        <end position="215"/>
    </location>
</feature>
<feature type="compositionally biased region" description="Acidic residues" evidence="1">
    <location>
        <begin position="112"/>
        <end position="128"/>
    </location>
</feature>
<sequence length="738" mass="80169">MLSTPQKVLRDTLRERVDSSSSKDASSHPDIDDNNNNNNINNNHVDESSTDEDDDRGMEMRREALRQRGRESYAKRKESSTVGTNTAPVITRGSRRTGASESFMDRINAISNEDDDDDNDDDDGEDIFFNESRSKLRPDNEKKPPQPRKKRKPDTGNGDSAYIPPHDDEASETEEDEPYLEPEPGSGKRKASSSQRPPMDSSPQLPMRQTSPSRTKATRVNSTSTTGTVVSRFKEGSMRNRASVVPPVEIIGKLPSSSPPPRTDDMPNGIGGESNVFSFGSGTEKPGAEAMAAAAAAGNHNNDGSFTLGGMASLIPFNPFKFVKGIKESWDRQKRFQAEREQQKKELRERRIKGLLAYEEFKRMGALQGYAGNAAAVMGAQSKAKNSASSLGPIRVERDQIGRAFSTDQQSSPLARNNSKVRRKKKSTRTPSVGVDASMTGMAQSFCEGRESYVDEHGTLHRYSVDSKYMSPQGSFNRRMSTSKPITPKTGAMGPPPPIPSSSRANGGDFEDARILPKKKSSVFSVFGGRSEDSKELQKLKRQEHLQKKVSNLEDQLERARRELEITIEAANQQSASHRKRIPPVNGTAVSRVSVMSARESAMSPSMMSDETDEGDKTEVDDDHAAPLSPLANAGSIGGSFMAKTAGMTIVENSDEQAQQQQAGEPVLPDIPLPKKAPKSSLSGRRRVISSSAAGSSSASATAAALKHQGSMPAISRVRKGSSKVEAIPPVHKFTNGG</sequence>
<dbReference type="EMBL" id="ML119106">
    <property type="protein sequence ID" value="RPB17198.1"/>
    <property type="molecule type" value="Genomic_DNA"/>
</dbReference>
<protein>
    <submittedName>
        <fullName evidence="2">Uncharacterized protein</fullName>
    </submittedName>
</protein>
<feature type="compositionally biased region" description="Low complexity" evidence="1">
    <location>
        <begin position="690"/>
        <end position="705"/>
    </location>
</feature>
<feature type="compositionally biased region" description="Basic and acidic residues" evidence="1">
    <location>
        <begin position="132"/>
        <end position="144"/>
    </location>
</feature>
<dbReference type="STRING" id="1392247.A0A3N4L5Z1"/>
<feature type="compositionally biased region" description="Acidic residues" evidence="1">
    <location>
        <begin position="610"/>
        <end position="622"/>
    </location>
</feature>
<keyword evidence="3" id="KW-1185">Reference proteome</keyword>
<gene>
    <name evidence="2" type="ORF">P167DRAFT_601716</name>
</gene>
<accession>A0A3N4L5Z1</accession>
<feature type="compositionally biased region" description="Acidic residues" evidence="1">
    <location>
        <begin position="169"/>
        <end position="180"/>
    </location>
</feature>
<feature type="region of interest" description="Disordered" evidence="1">
    <location>
        <begin position="652"/>
        <end position="738"/>
    </location>
</feature>
<proteinExistence type="predicted"/>
<dbReference type="Proteomes" id="UP000277580">
    <property type="component" value="Unassembled WGS sequence"/>
</dbReference>
<feature type="compositionally biased region" description="Low complexity" evidence="1">
    <location>
        <begin position="218"/>
        <end position="231"/>
    </location>
</feature>
<feature type="compositionally biased region" description="Basic residues" evidence="1">
    <location>
        <begin position="419"/>
        <end position="428"/>
    </location>
</feature>
<feature type="region of interest" description="Disordered" evidence="1">
    <location>
        <begin position="1"/>
        <end position="280"/>
    </location>
</feature>
<feature type="region of interest" description="Disordered" evidence="1">
    <location>
        <begin position="571"/>
        <end position="590"/>
    </location>
</feature>